<evidence type="ECO:0000313" key="4">
    <source>
        <dbReference type="EMBL" id="KNC86902.1"/>
    </source>
</evidence>
<evidence type="ECO:0000313" key="5">
    <source>
        <dbReference type="Proteomes" id="UP000054560"/>
    </source>
</evidence>
<dbReference type="eggNOG" id="KOG2046">
    <property type="taxonomic scope" value="Eukaryota"/>
</dbReference>
<dbReference type="Gene3D" id="1.10.418.10">
    <property type="entry name" value="Calponin-like domain"/>
    <property type="match status" value="2"/>
</dbReference>
<dbReference type="STRING" id="667725.A0A0L0GD08"/>
<dbReference type="GO" id="GO:0007015">
    <property type="term" value="P:actin filament organization"/>
    <property type="evidence" value="ECO:0007669"/>
    <property type="project" value="TreeGrafter"/>
</dbReference>
<feature type="domain" description="Calponin-homology (CH)" evidence="3">
    <location>
        <begin position="167"/>
        <end position="278"/>
    </location>
</feature>
<feature type="domain" description="Calponin-homology (CH)" evidence="3">
    <location>
        <begin position="358"/>
        <end position="462"/>
    </location>
</feature>
<feature type="region of interest" description="Disordered" evidence="1">
    <location>
        <begin position="95"/>
        <end position="125"/>
    </location>
</feature>
<evidence type="ECO:0000259" key="3">
    <source>
        <dbReference type="PROSITE" id="PS50021"/>
    </source>
</evidence>
<proteinExistence type="predicted"/>
<feature type="region of interest" description="Disordered" evidence="1">
    <location>
        <begin position="1"/>
        <end position="27"/>
    </location>
</feature>
<dbReference type="EMBL" id="KQ241630">
    <property type="protein sequence ID" value="KNC86902.1"/>
    <property type="molecule type" value="Genomic_DNA"/>
</dbReference>
<organism evidence="4 5">
    <name type="scientific">Sphaeroforma arctica JP610</name>
    <dbReference type="NCBI Taxonomy" id="667725"/>
    <lineage>
        <taxon>Eukaryota</taxon>
        <taxon>Ichthyosporea</taxon>
        <taxon>Ichthyophonida</taxon>
        <taxon>Sphaeroforma</taxon>
    </lineage>
</organism>
<feature type="region of interest" description="Disordered" evidence="1">
    <location>
        <begin position="552"/>
        <end position="587"/>
    </location>
</feature>
<feature type="transmembrane region" description="Helical" evidence="2">
    <location>
        <begin position="494"/>
        <end position="518"/>
    </location>
</feature>
<dbReference type="RefSeq" id="XP_014160804.1">
    <property type="nucleotide sequence ID" value="XM_014305329.1"/>
</dbReference>
<feature type="compositionally biased region" description="Polar residues" evidence="1">
    <location>
        <begin position="95"/>
        <end position="110"/>
    </location>
</feature>
<dbReference type="CDD" id="cd00014">
    <property type="entry name" value="CH_SF"/>
    <property type="match status" value="1"/>
</dbReference>
<dbReference type="PANTHER" id="PTHR47385">
    <property type="entry name" value="CALPONIN"/>
    <property type="match status" value="1"/>
</dbReference>
<dbReference type="PANTHER" id="PTHR47385:SF14">
    <property type="entry name" value="TRANSGELIN"/>
    <property type="match status" value="1"/>
</dbReference>
<dbReference type="GO" id="GO:0051015">
    <property type="term" value="F:actin filament binding"/>
    <property type="evidence" value="ECO:0007669"/>
    <property type="project" value="TreeGrafter"/>
</dbReference>
<name>A0A0L0GD08_9EUKA</name>
<sequence length="587" mass="65516">MQDPSPTPTYLVMPSHVETNRPGSDNCGSLKISTTRKQYNLSQDSVVVDIDNHDNGTLGLVHTNEKAVSDGHAALQVHNVENIHSDTDKFQMGTSVEQGANDSGAYNGTGRQRDQGSSKPARKQWTLEQQMQQDARVVTQAVYTEDGTRLFGLDAELEVKMRETHDPNMENNIIRWLEKMTEIKIVEDSTISTEGWRSGLEDGVLLCTLVNIIRPDTISAINEPTSKLAKLENLRSFQAGCKQLNVPSDAKIHVSDLHKGKNLRDVLHALENFAKFCDSSDEIEVERFQVLNRGSTVTKSKRWQSVQTKPKIGHISAMGLEEQLPVNHGSFKRNNGRVVYGMDAEQCEKEVERRIQNKDEEKKLWVWIEGVVKCKLESDDPMDDIRSGIIMCQLANTIWPGSCTKYSLGPNPLSRMDNLNIYLKACVDNGVDKGICFTPSDIEESRYNGVLSHILQISRVAALTPGFKGPYLEPAHEELAKQAKTKAMAANRGFFSGFIGFCFSAVTLCTKFVGYVVISPVYVPYRIVSWAIGKLRGSQKVEARSSRTPLIPKKAVLDQHSQRASYGASNYERDETGRWRAKSPGRP</sequence>
<accession>A0A0L0GD08</accession>
<dbReference type="PROSITE" id="PS50021">
    <property type="entry name" value="CH"/>
    <property type="match status" value="2"/>
</dbReference>
<dbReference type="SUPFAM" id="SSF47576">
    <property type="entry name" value="Calponin-homology domain, CH-domain"/>
    <property type="match status" value="2"/>
</dbReference>
<evidence type="ECO:0000256" key="1">
    <source>
        <dbReference type="SAM" id="MobiDB-lite"/>
    </source>
</evidence>
<dbReference type="InterPro" id="IPR001715">
    <property type="entry name" value="CH_dom"/>
</dbReference>
<evidence type="ECO:0000256" key="2">
    <source>
        <dbReference type="SAM" id="Phobius"/>
    </source>
</evidence>
<dbReference type="Pfam" id="PF00307">
    <property type="entry name" value="CH"/>
    <property type="match status" value="2"/>
</dbReference>
<dbReference type="SMART" id="SM00033">
    <property type="entry name" value="CH"/>
    <property type="match status" value="2"/>
</dbReference>
<dbReference type="Proteomes" id="UP000054560">
    <property type="component" value="Unassembled WGS sequence"/>
</dbReference>
<dbReference type="GeneID" id="25901451"/>
<protein>
    <recommendedName>
        <fullName evidence="3">Calponin-homology (CH) domain-containing protein</fullName>
    </recommendedName>
</protein>
<dbReference type="CDD" id="cd21208">
    <property type="entry name" value="CH_LMO7-like"/>
    <property type="match status" value="1"/>
</dbReference>
<keyword evidence="5" id="KW-1185">Reference proteome</keyword>
<keyword evidence="2" id="KW-1133">Transmembrane helix</keyword>
<dbReference type="InterPro" id="IPR036872">
    <property type="entry name" value="CH_dom_sf"/>
</dbReference>
<keyword evidence="2" id="KW-0812">Transmembrane</keyword>
<keyword evidence="2" id="KW-0472">Membrane</keyword>
<gene>
    <name evidence="4" type="ORF">SARC_00947</name>
</gene>
<dbReference type="GO" id="GO:0015629">
    <property type="term" value="C:actin cytoskeleton"/>
    <property type="evidence" value="ECO:0007669"/>
    <property type="project" value="TreeGrafter"/>
</dbReference>
<dbReference type="InterPro" id="IPR050606">
    <property type="entry name" value="Calponin-like"/>
</dbReference>
<dbReference type="OrthoDB" id="21595at2759"/>
<reference evidence="4 5" key="1">
    <citation type="submission" date="2011-02" db="EMBL/GenBank/DDBJ databases">
        <title>The Genome Sequence of Sphaeroforma arctica JP610.</title>
        <authorList>
            <consortium name="The Broad Institute Genome Sequencing Platform"/>
            <person name="Russ C."/>
            <person name="Cuomo C."/>
            <person name="Young S.K."/>
            <person name="Zeng Q."/>
            <person name="Gargeya S."/>
            <person name="Alvarado L."/>
            <person name="Berlin A."/>
            <person name="Chapman S.B."/>
            <person name="Chen Z."/>
            <person name="Freedman E."/>
            <person name="Gellesch M."/>
            <person name="Goldberg J."/>
            <person name="Griggs A."/>
            <person name="Gujja S."/>
            <person name="Heilman E."/>
            <person name="Heiman D."/>
            <person name="Howarth C."/>
            <person name="Mehta T."/>
            <person name="Neiman D."/>
            <person name="Pearson M."/>
            <person name="Roberts A."/>
            <person name="Saif S."/>
            <person name="Shea T."/>
            <person name="Shenoy N."/>
            <person name="Sisk P."/>
            <person name="Stolte C."/>
            <person name="Sykes S."/>
            <person name="White J."/>
            <person name="Yandava C."/>
            <person name="Burger G."/>
            <person name="Gray M.W."/>
            <person name="Holland P.W.H."/>
            <person name="King N."/>
            <person name="Lang F.B.F."/>
            <person name="Roger A.J."/>
            <person name="Ruiz-Trillo I."/>
            <person name="Haas B."/>
            <person name="Nusbaum C."/>
            <person name="Birren B."/>
        </authorList>
    </citation>
    <scope>NUCLEOTIDE SEQUENCE [LARGE SCALE GENOMIC DNA]</scope>
    <source>
        <strain evidence="4 5">JP610</strain>
    </source>
</reference>
<dbReference type="AlphaFoldDB" id="A0A0L0GD08"/>